<evidence type="ECO:0000313" key="4">
    <source>
        <dbReference type="EMBL" id="RHX82067.1"/>
    </source>
</evidence>
<comment type="caution">
    <text evidence="4">The sequence shown here is derived from an EMBL/GenBank/DDBJ whole genome shotgun (WGS) entry which is preliminary data.</text>
</comment>
<keyword evidence="2 3" id="KW-0040">ANK repeat</keyword>
<protein>
    <recommendedName>
        <fullName evidence="6">Ankyrin repeat domain-containing protein</fullName>
    </recommendedName>
</protein>
<dbReference type="Gene3D" id="1.25.40.20">
    <property type="entry name" value="Ankyrin repeat-containing domain"/>
    <property type="match status" value="1"/>
</dbReference>
<dbReference type="PANTHER" id="PTHR24141">
    <property type="entry name" value="2-5A-DEPENDENT RIBONUCLEASE"/>
    <property type="match status" value="1"/>
</dbReference>
<dbReference type="EMBL" id="QHCR01000001">
    <property type="protein sequence ID" value="RHX82067.1"/>
    <property type="molecule type" value="Genomic_DNA"/>
</dbReference>
<dbReference type="SUPFAM" id="SSF48403">
    <property type="entry name" value="Ankyrin repeat"/>
    <property type="match status" value="1"/>
</dbReference>
<reference evidence="4 5" key="2">
    <citation type="journal article" date="2020" name="Int. J. Syst. Evol. Microbiol.">
        <title>Leptospira yasudae sp. nov. and Leptospira stimsonii sp. nov., two new species of the pathogenic group isolated from environmental sources.</title>
        <authorList>
            <person name="Casanovas-Massana A."/>
            <person name="Hamond C."/>
            <person name="Santos L.A."/>
            <person name="de Oliveira D."/>
            <person name="Hacker K.P."/>
            <person name="Balassiano I."/>
            <person name="Costa F."/>
            <person name="Medeiros M.A."/>
            <person name="Reis M.G."/>
            <person name="Ko A.I."/>
            <person name="Wunder E.A."/>
        </authorList>
    </citation>
    <scope>NUCLEOTIDE SEQUENCE [LARGE SCALE GENOMIC DNA]</scope>
    <source>
        <strain evidence="4 5">B21</strain>
    </source>
</reference>
<gene>
    <name evidence="4" type="ORF">DLM77_00935</name>
</gene>
<dbReference type="SMART" id="SM00248">
    <property type="entry name" value="ANK"/>
    <property type="match status" value="4"/>
</dbReference>
<dbReference type="Proteomes" id="UP000285569">
    <property type="component" value="Unassembled WGS sequence"/>
</dbReference>
<dbReference type="RefSeq" id="WP_118954204.1">
    <property type="nucleotide sequence ID" value="NZ_QHCR01000001.1"/>
</dbReference>
<feature type="repeat" description="ANK" evidence="3">
    <location>
        <begin position="50"/>
        <end position="82"/>
    </location>
</feature>
<dbReference type="PANTHER" id="PTHR24141:SF1">
    <property type="entry name" value="2-5A-DEPENDENT RIBONUCLEASE"/>
    <property type="match status" value="1"/>
</dbReference>
<dbReference type="Pfam" id="PF12796">
    <property type="entry name" value="Ank_2"/>
    <property type="match status" value="1"/>
</dbReference>
<organism evidence="4 5">
    <name type="scientific">Leptospira yasudae</name>
    <dbReference type="NCBI Taxonomy" id="2202201"/>
    <lineage>
        <taxon>Bacteria</taxon>
        <taxon>Pseudomonadati</taxon>
        <taxon>Spirochaetota</taxon>
        <taxon>Spirochaetia</taxon>
        <taxon>Leptospirales</taxon>
        <taxon>Leptospiraceae</taxon>
        <taxon>Leptospira</taxon>
    </lineage>
</organism>
<accession>A0ABX9M8V2</accession>
<evidence type="ECO:0000256" key="1">
    <source>
        <dbReference type="ARBA" id="ARBA00022737"/>
    </source>
</evidence>
<dbReference type="PROSITE" id="PS50088">
    <property type="entry name" value="ANK_REPEAT"/>
    <property type="match status" value="2"/>
</dbReference>
<dbReference type="InterPro" id="IPR002110">
    <property type="entry name" value="Ankyrin_rpt"/>
</dbReference>
<proteinExistence type="predicted"/>
<reference evidence="5" key="1">
    <citation type="submission" date="2018-05" db="EMBL/GenBank/DDBJ databases">
        <title>Leptospira yasudae sp. nov. and Leptospira stimsonii sp. nov., two pathogenic species of the genus Leptospira isolated from environmental sources.</title>
        <authorList>
            <person name="Casanovas-Massana A."/>
            <person name="Hamond C."/>
            <person name="Santos L.A."/>
            <person name="Hacker K.P."/>
            <person name="Balassiano I."/>
            <person name="Medeiros M.A."/>
            <person name="Reis M.G."/>
            <person name="Ko A.I."/>
            <person name="Wunder E.A."/>
        </authorList>
    </citation>
    <scope>NUCLEOTIDE SEQUENCE [LARGE SCALE GENOMIC DNA]</scope>
    <source>
        <strain evidence="5">B21</strain>
    </source>
</reference>
<dbReference type="PROSITE" id="PS50297">
    <property type="entry name" value="ANK_REP_REGION"/>
    <property type="match status" value="2"/>
</dbReference>
<sequence>MKNFAFFVLIALLLCDCSHDTKLIRAIKERNLEEARSLLRRGENVNAIGECYNALSVAVMNGNPDFIELLLSSGSDPNVRNYECFKPIPYGRSVPIGRDTALIYSTDLNITKMLIGYGADPNILDIHGDSALKKAILRGLDDITGYLISKGANVNLFNKDGKNIHLEALKTLQDSKPNIYERILNLLTNANAKDLDLNTIPSDSSIHDRYRHSICGNSTKMEKNLAETITKRPQLFSPQTYCASERAFSHFSEFSWEDDGQNMMHWYIKRLKDVKTSPTPAQKTQPQTHSNY</sequence>
<dbReference type="InterPro" id="IPR036770">
    <property type="entry name" value="Ankyrin_rpt-contain_sf"/>
</dbReference>
<feature type="repeat" description="ANK" evidence="3">
    <location>
        <begin position="127"/>
        <end position="159"/>
    </location>
</feature>
<evidence type="ECO:0008006" key="6">
    <source>
        <dbReference type="Google" id="ProtNLM"/>
    </source>
</evidence>
<keyword evidence="5" id="KW-1185">Reference proteome</keyword>
<name>A0ABX9M8V2_9LEPT</name>
<keyword evidence="1" id="KW-0677">Repeat</keyword>
<evidence type="ECO:0000256" key="2">
    <source>
        <dbReference type="ARBA" id="ARBA00023043"/>
    </source>
</evidence>
<evidence type="ECO:0000256" key="3">
    <source>
        <dbReference type="PROSITE-ProRule" id="PRU00023"/>
    </source>
</evidence>
<evidence type="ECO:0000313" key="5">
    <source>
        <dbReference type="Proteomes" id="UP000285569"/>
    </source>
</evidence>